<keyword evidence="2" id="KW-1185">Reference proteome</keyword>
<evidence type="ECO:0000313" key="1">
    <source>
        <dbReference type="EMBL" id="GMN71499.1"/>
    </source>
</evidence>
<proteinExistence type="predicted"/>
<reference evidence="1" key="1">
    <citation type="submission" date="2023-07" db="EMBL/GenBank/DDBJ databases">
        <title>draft genome sequence of fig (Ficus carica).</title>
        <authorList>
            <person name="Takahashi T."/>
            <person name="Nishimura K."/>
        </authorList>
    </citation>
    <scope>NUCLEOTIDE SEQUENCE</scope>
</reference>
<sequence>MMVMYHSATDLLNINGLVSIFIVKCGGVEDDCKGKFAPPTPSDGVGGHP</sequence>
<organism evidence="1 2">
    <name type="scientific">Ficus carica</name>
    <name type="common">Common fig</name>
    <dbReference type="NCBI Taxonomy" id="3494"/>
    <lineage>
        <taxon>Eukaryota</taxon>
        <taxon>Viridiplantae</taxon>
        <taxon>Streptophyta</taxon>
        <taxon>Embryophyta</taxon>
        <taxon>Tracheophyta</taxon>
        <taxon>Spermatophyta</taxon>
        <taxon>Magnoliopsida</taxon>
        <taxon>eudicotyledons</taxon>
        <taxon>Gunneridae</taxon>
        <taxon>Pentapetalae</taxon>
        <taxon>rosids</taxon>
        <taxon>fabids</taxon>
        <taxon>Rosales</taxon>
        <taxon>Moraceae</taxon>
        <taxon>Ficeae</taxon>
        <taxon>Ficus</taxon>
    </lineage>
</organism>
<accession>A0AA88EB78</accession>
<dbReference type="EMBL" id="BTGU01016532">
    <property type="protein sequence ID" value="GMN71499.1"/>
    <property type="molecule type" value="Genomic_DNA"/>
</dbReference>
<comment type="caution">
    <text evidence="1">The sequence shown here is derived from an EMBL/GenBank/DDBJ whole genome shotgun (WGS) entry which is preliminary data.</text>
</comment>
<evidence type="ECO:0000313" key="2">
    <source>
        <dbReference type="Proteomes" id="UP001187192"/>
    </source>
</evidence>
<dbReference type="Proteomes" id="UP001187192">
    <property type="component" value="Unassembled WGS sequence"/>
</dbReference>
<dbReference type="AlphaFoldDB" id="A0AA88EB78"/>
<protein>
    <submittedName>
        <fullName evidence="1">Uncharacterized protein</fullName>
    </submittedName>
</protein>
<gene>
    <name evidence="1" type="ORF">TIFTF001_055163</name>
</gene>
<name>A0AA88EB78_FICCA</name>